<evidence type="ECO:0000313" key="1">
    <source>
        <dbReference type="EMBL" id="TCP29503.1"/>
    </source>
</evidence>
<proteinExistence type="predicted"/>
<keyword evidence="2" id="KW-1185">Reference proteome</keyword>
<dbReference type="GO" id="GO:0003677">
    <property type="term" value="F:DNA binding"/>
    <property type="evidence" value="ECO:0007669"/>
    <property type="project" value="InterPro"/>
</dbReference>
<dbReference type="Gene3D" id="1.10.260.40">
    <property type="entry name" value="lambda repressor-like DNA-binding domains"/>
    <property type="match status" value="1"/>
</dbReference>
<dbReference type="EMBL" id="SLXO01000020">
    <property type="protein sequence ID" value="TCP29503.1"/>
    <property type="molecule type" value="Genomic_DNA"/>
</dbReference>
<dbReference type="InterPro" id="IPR010982">
    <property type="entry name" value="Lambda_DNA-bd_dom_sf"/>
</dbReference>
<dbReference type="Proteomes" id="UP000295399">
    <property type="component" value="Unassembled WGS sequence"/>
</dbReference>
<dbReference type="AlphaFoldDB" id="A0A4R2P452"/>
<evidence type="ECO:0008006" key="3">
    <source>
        <dbReference type="Google" id="ProtNLM"/>
    </source>
</evidence>
<dbReference type="RefSeq" id="WP_132709607.1">
    <property type="nucleotide sequence ID" value="NZ_JACIGF010000020.1"/>
</dbReference>
<comment type="caution">
    <text evidence="1">The sequence shown here is derived from an EMBL/GenBank/DDBJ whole genome shotgun (WGS) entry which is preliminary data.</text>
</comment>
<gene>
    <name evidence="1" type="ORF">EV659_1208</name>
</gene>
<dbReference type="OrthoDB" id="8421723at2"/>
<reference evidence="1 2" key="1">
    <citation type="submission" date="2019-03" db="EMBL/GenBank/DDBJ databases">
        <title>Genomic Encyclopedia of Type Strains, Phase IV (KMG-IV): sequencing the most valuable type-strain genomes for metagenomic binning, comparative biology and taxonomic classification.</title>
        <authorList>
            <person name="Goeker M."/>
        </authorList>
    </citation>
    <scope>NUCLEOTIDE SEQUENCE [LARGE SCALE GENOMIC DNA]</scope>
    <source>
        <strain evidence="1 2">DSM 2132</strain>
    </source>
</reference>
<dbReference type="NCBIfam" id="NF046037">
    <property type="entry name" value="carphisopro"/>
    <property type="match status" value="1"/>
</dbReference>
<evidence type="ECO:0000313" key="2">
    <source>
        <dbReference type="Proteomes" id="UP000295399"/>
    </source>
</evidence>
<dbReference type="InParanoid" id="A0A4R2P452"/>
<name>A0A4R2P452_RHOSA</name>
<organism evidence="1 2">
    <name type="scientific">Rhodothalassium salexigens DSM 2132</name>
    <dbReference type="NCBI Taxonomy" id="1188247"/>
    <lineage>
        <taxon>Bacteria</taxon>
        <taxon>Pseudomonadati</taxon>
        <taxon>Pseudomonadota</taxon>
        <taxon>Alphaproteobacteria</taxon>
        <taxon>Rhodothalassiales</taxon>
        <taxon>Rhodothalassiaceae</taxon>
        <taxon>Rhodothalassium</taxon>
    </lineage>
</organism>
<sequence>MTQAEKIIEAFGGISPMARRLGHRHASTVQGWKERGFIPVRRHVEVLTAAREHGIPLQPEDFFLDKDRAA</sequence>
<accession>A0A4R2P452</accession>
<dbReference type="InterPro" id="IPR059216">
    <property type="entry name" value="LeuA_carph_isopro_dom"/>
</dbReference>
<protein>
    <recommendedName>
        <fullName evidence="3">YdaS antitoxin of YdaST toxin-antitoxin system</fullName>
    </recommendedName>
</protein>